<protein>
    <recommendedName>
        <fullName evidence="1">N-acetyltransferase domain-containing protein</fullName>
    </recommendedName>
</protein>
<comment type="caution">
    <text evidence="2">The sequence shown here is derived from an EMBL/GenBank/DDBJ whole genome shotgun (WGS) entry which is preliminary data.</text>
</comment>
<dbReference type="PANTHER" id="PTHR47542:SF2">
    <property type="entry name" value="ACYL-COA N-ACYLTRANSFERASES (NAT) SUPERFAMILY PROTEIN"/>
    <property type="match status" value="1"/>
</dbReference>
<evidence type="ECO:0000313" key="2">
    <source>
        <dbReference type="EMBL" id="KAK0514595.1"/>
    </source>
</evidence>
<proteinExistence type="predicted"/>
<sequence>MATVVTLSLQTGKHLPVSKQAVLPQIERAEKKNFARHEAFDFHLELNKRNVDLVIILKDDGISPRETPMVAAYSVFVHSKPGSFVMLHKICVLEDFRRQGIAKKILATQTEKYASRGCFKIQLWVDEQNMPARSLYESAGFQETNKVDDYYAPGRTGLQMSLDLIST</sequence>
<evidence type="ECO:0000259" key="1">
    <source>
        <dbReference type="PROSITE" id="PS51186"/>
    </source>
</evidence>
<dbReference type="Proteomes" id="UP001166286">
    <property type="component" value="Unassembled WGS sequence"/>
</dbReference>
<reference evidence="2" key="1">
    <citation type="submission" date="2023-03" db="EMBL/GenBank/DDBJ databases">
        <title>Complete genome of Cladonia borealis.</title>
        <authorList>
            <person name="Park H."/>
        </authorList>
    </citation>
    <scope>NUCLEOTIDE SEQUENCE</scope>
    <source>
        <strain evidence="2">ANT050790</strain>
    </source>
</reference>
<dbReference type="GO" id="GO:0016747">
    <property type="term" value="F:acyltransferase activity, transferring groups other than amino-acyl groups"/>
    <property type="evidence" value="ECO:0007669"/>
    <property type="project" value="InterPro"/>
</dbReference>
<dbReference type="PANTHER" id="PTHR47542">
    <property type="entry name" value="ACYL-COA N-ACYLTRANSFERASES (NAT) SUPERFAMILY PROTEIN"/>
    <property type="match status" value="1"/>
</dbReference>
<organism evidence="2 3">
    <name type="scientific">Cladonia borealis</name>
    <dbReference type="NCBI Taxonomy" id="184061"/>
    <lineage>
        <taxon>Eukaryota</taxon>
        <taxon>Fungi</taxon>
        <taxon>Dikarya</taxon>
        <taxon>Ascomycota</taxon>
        <taxon>Pezizomycotina</taxon>
        <taxon>Lecanoromycetes</taxon>
        <taxon>OSLEUM clade</taxon>
        <taxon>Lecanoromycetidae</taxon>
        <taxon>Lecanorales</taxon>
        <taxon>Lecanorineae</taxon>
        <taxon>Cladoniaceae</taxon>
        <taxon>Cladonia</taxon>
    </lineage>
</organism>
<feature type="domain" description="N-acetyltransferase" evidence="1">
    <location>
        <begin position="13"/>
        <end position="165"/>
    </location>
</feature>
<accession>A0AA39R6A8</accession>
<dbReference type="EMBL" id="JAFEKC020000005">
    <property type="protein sequence ID" value="KAK0514595.1"/>
    <property type="molecule type" value="Genomic_DNA"/>
</dbReference>
<dbReference type="AlphaFoldDB" id="A0AA39R6A8"/>
<dbReference type="Gene3D" id="3.40.630.30">
    <property type="match status" value="1"/>
</dbReference>
<dbReference type="PROSITE" id="PS51186">
    <property type="entry name" value="GNAT"/>
    <property type="match status" value="1"/>
</dbReference>
<gene>
    <name evidence="2" type="ORF">JMJ35_003212</name>
</gene>
<dbReference type="InterPro" id="IPR000182">
    <property type="entry name" value="GNAT_dom"/>
</dbReference>
<dbReference type="SUPFAM" id="SSF55729">
    <property type="entry name" value="Acyl-CoA N-acyltransferases (Nat)"/>
    <property type="match status" value="1"/>
</dbReference>
<dbReference type="InterPro" id="IPR016181">
    <property type="entry name" value="Acyl_CoA_acyltransferase"/>
</dbReference>
<name>A0AA39R6A8_9LECA</name>
<evidence type="ECO:0000313" key="3">
    <source>
        <dbReference type="Proteomes" id="UP001166286"/>
    </source>
</evidence>
<dbReference type="Pfam" id="PF00583">
    <property type="entry name" value="Acetyltransf_1"/>
    <property type="match status" value="1"/>
</dbReference>
<dbReference type="CDD" id="cd04301">
    <property type="entry name" value="NAT_SF"/>
    <property type="match status" value="1"/>
</dbReference>
<keyword evidence="3" id="KW-1185">Reference proteome</keyword>